<feature type="domain" description="Adenosine deaminase" evidence="7">
    <location>
        <begin position="15"/>
        <end position="93"/>
    </location>
</feature>
<comment type="similarity">
    <text evidence="2">Belongs to the metallo-dependent hydrolases superfamily. Adenosine and AMP deaminases family.</text>
</comment>
<dbReference type="Gene3D" id="3.20.20.140">
    <property type="entry name" value="Metal-dependent hydrolases"/>
    <property type="match status" value="1"/>
</dbReference>
<organism evidence="10">
    <name type="scientific">Gongylonema pulchrum</name>
    <dbReference type="NCBI Taxonomy" id="637853"/>
    <lineage>
        <taxon>Eukaryota</taxon>
        <taxon>Metazoa</taxon>
        <taxon>Ecdysozoa</taxon>
        <taxon>Nematoda</taxon>
        <taxon>Chromadorea</taxon>
        <taxon>Rhabditida</taxon>
        <taxon>Spirurina</taxon>
        <taxon>Spiruromorpha</taxon>
        <taxon>Spiruroidea</taxon>
        <taxon>Gongylonematidae</taxon>
        <taxon>Gongylonema</taxon>
    </lineage>
</organism>
<dbReference type="OrthoDB" id="272271at2759"/>
<dbReference type="PANTHER" id="PTHR11409:SF43">
    <property type="entry name" value="ADENOSINE DEAMINASE"/>
    <property type="match status" value="1"/>
</dbReference>
<evidence type="ECO:0000259" key="7">
    <source>
        <dbReference type="Pfam" id="PF00962"/>
    </source>
</evidence>
<accession>A0A183D4Z9</accession>
<evidence type="ECO:0000256" key="3">
    <source>
        <dbReference type="ARBA" id="ARBA00012784"/>
    </source>
</evidence>
<dbReference type="GO" id="GO:0009897">
    <property type="term" value="C:external side of plasma membrane"/>
    <property type="evidence" value="ECO:0007669"/>
    <property type="project" value="TreeGrafter"/>
</dbReference>
<dbReference type="GO" id="GO:0006154">
    <property type="term" value="P:adenosine catabolic process"/>
    <property type="evidence" value="ECO:0007669"/>
    <property type="project" value="TreeGrafter"/>
</dbReference>
<protein>
    <recommendedName>
        <fullName evidence="3">adenosine deaminase</fullName>
        <ecNumber evidence="3">3.5.4.4</ecNumber>
    </recommendedName>
</protein>
<keyword evidence="4" id="KW-0479">Metal-binding</keyword>
<evidence type="ECO:0000313" key="10">
    <source>
        <dbReference type="WBParaSite" id="GPUH_0000379701-mRNA-1"/>
    </source>
</evidence>
<dbReference type="GO" id="GO:0046872">
    <property type="term" value="F:metal ion binding"/>
    <property type="evidence" value="ECO:0007669"/>
    <property type="project" value="UniProtKB-KW"/>
</dbReference>
<dbReference type="AlphaFoldDB" id="A0A183D4Z9"/>
<dbReference type="GO" id="GO:0005829">
    <property type="term" value="C:cytosol"/>
    <property type="evidence" value="ECO:0007669"/>
    <property type="project" value="TreeGrafter"/>
</dbReference>
<dbReference type="GO" id="GO:0043103">
    <property type="term" value="P:hypoxanthine salvage"/>
    <property type="evidence" value="ECO:0007669"/>
    <property type="project" value="TreeGrafter"/>
</dbReference>
<dbReference type="InterPro" id="IPR032466">
    <property type="entry name" value="Metal_Hydrolase"/>
</dbReference>
<evidence type="ECO:0000313" key="9">
    <source>
        <dbReference type="Proteomes" id="UP000271098"/>
    </source>
</evidence>
<dbReference type="InterPro" id="IPR001365">
    <property type="entry name" value="A_deaminase_dom"/>
</dbReference>
<evidence type="ECO:0000313" key="8">
    <source>
        <dbReference type="EMBL" id="VDK40975.1"/>
    </source>
</evidence>
<reference evidence="8 9" key="2">
    <citation type="submission" date="2018-11" db="EMBL/GenBank/DDBJ databases">
        <authorList>
            <consortium name="Pathogen Informatics"/>
        </authorList>
    </citation>
    <scope>NUCLEOTIDE SEQUENCE [LARGE SCALE GENOMIC DNA]</scope>
</reference>
<dbReference type="InterPro" id="IPR006330">
    <property type="entry name" value="Ado/ade_deaminase"/>
</dbReference>
<evidence type="ECO:0000256" key="2">
    <source>
        <dbReference type="ARBA" id="ARBA00006676"/>
    </source>
</evidence>
<dbReference type="SUPFAM" id="SSF51556">
    <property type="entry name" value="Metallo-dependent hydrolases"/>
    <property type="match status" value="1"/>
</dbReference>
<reference evidence="10" key="1">
    <citation type="submission" date="2016-06" db="UniProtKB">
        <authorList>
            <consortium name="WormBaseParasite"/>
        </authorList>
    </citation>
    <scope>IDENTIFICATION</scope>
</reference>
<evidence type="ECO:0000256" key="6">
    <source>
        <dbReference type="ARBA" id="ARBA00022833"/>
    </source>
</evidence>
<keyword evidence="5" id="KW-0378">Hydrolase</keyword>
<dbReference type="WBParaSite" id="GPUH_0000379701-mRNA-1">
    <property type="protein sequence ID" value="GPUH_0000379701-mRNA-1"/>
    <property type="gene ID" value="GPUH_0000379701"/>
</dbReference>
<keyword evidence="6" id="KW-0862">Zinc</keyword>
<dbReference type="GO" id="GO:0046103">
    <property type="term" value="P:inosine biosynthetic process"/>
    <property type="evidence" value="ECO:0007669"/>
    <property type="project" value="TreeGrafter"/>
</dbReference>
<gene>
    <name evidence="8" type="ORF">GPUH_LOCUS3790</name>
</gene>
<sequence length="132" mass="14491">MNCDLFNGKTDNCSKKGIDLNGAKTVEEVKNAVVTRKPANLAKMLEPFDLFIPLLAGDKNAIERVAYELCEDAANSGVVYFEARYSPHLLCNTVKNTAANSPFGIYVENGRVRQTISDPNTSSAIKKSEHRP</sequence>
<dbReference type="GO" id="GO:0004000">
    <property type="term" value="F:adenosine deaminase activity"/>
    <property type="evidence" value="ECO:0007669"/>
    <property type="project" value="TreeGrafter"/>
</dbReference>
<comment type="cofactor">
    <cofactor evidence="1">
        <name>Zn(2+)</name>
        <dbReference type="ChEBI" id="CHEBI:29105"/>
    </cofactor>
</comment>
<dbReference type="EMBL" id="UYRT01006719">
    <property type="protein sequence ID" value="VDK40975.1"/>
    <property type="molecule type" value="Genomic_DNA"/>
</dbReference>
<keyword evidence="9" id="KW-1185">Reference proteome</keyword>
<evidence type="ECO:0000256" key="4">
    <source>
        <dbReference type="ARBA" id="ARBA00022723"/>
    </source>
</evidence>
<dbReference type="EC" id="3.5.4.4" evidence="3"/>
<evidence type="ECO:0000256" key="5">
    <source>
        <dbReference type="ARBA" id="ARBA00022801"/>
    </source>
</evidence>
<dbReference type="Proteomes" id="UP000271098">
    <property type="component" value="Unassembled WGS sequence"/>
</dbReference>
<dbReference type="Pfam" id="PF00962">
    <property type="entry name" value="A_deaminase"/>
    <property type="match status" value="1"/>
</dbReference>
<evidence type="ECO:0000256" key="1">
    <source>
        <dbReference type="ARBA" id="ARBA00001947"/>
    </source>
</evidence>
<dbReference type="PANTHER" id="PTHR11409">
    <property type="entry name" value="ADENOSINE DEAMINASE"/>
    <property type="match status" value="1"/>
</dbReference>
<proteinExistence type="inferred from homology"/>
<dbReference type="GO" id="GO:0060169">
    <property type="term" value="P:negative regulation of adenosine receptor signaling pathway"/>
    <property type="evidence" value="ECO:0007669"/>
    <property type="project" value="TreeGrafter"/>
</dbReference>
<name>A0A183D4Z9_9BILA</name>